<dbReference type="InterPro" id="IPR012337">
    <property type="entry name" value="RNaseH-like_sf"/>
</dbReference>
<dbReference type="AlphaFoldDB" id="H3CBJ4"/>
<dbReference type="EC" id="3.1.11.1" evidence="5"/>
<keyword evidence="10" id="KW-0269">Exonuclease</keyword>
<evidence type="ECO:0000256" key="4">
    <source>
        <dbReference type="ARBA" id="ARBA00004325"/>
    </source>
</evidence>
<dbReference type="GeneTree" id="ENSGT00390000014318"/>
<keyword evidence="13" id="KW-0472">Membrane</keyword>
<reference evidence="21" key="2">
    <citation type="submission" date="2025-08" db="UniProtKB">
        <authorList>
            <consortium name="Ensembl"/>
        </authorList>
    </citation>
    <scope>IDENTIFICATION</scope>
</reference>
<dbReference type="HOGENOM" id="CLU_019718_0_0_1"/>
<evidence type="ECO:0000256" key="11">
    <source>
        <dbReference type="ARBA" id="ARBA00022989"/>
    </source>
</evidence>
<proteinExistence type="inferred from homology"/>
<keyword evidence="7" id="KW-0540">Nuclease</keyword>
<evidence type="ECO:0000256" key="13">
    <source>
        <dbReference type="ARBA" id="ARBA00023136"/>
    </source>
</evidence>
<comment type="cofactor">
    <cofactor evidence="3">
        <name>Mg(2+)</name>
        <dbReference type="ChEBI" id="CHEBI:18420"/>
    </cofactor>
</comment>
<dbReference type="InterPro" id="IPR036397">
    <property type="entry name" value="RNaseH_sf"/>
</dbReference>
<evidence type="ECO:0000256" key="1">
    <source>
        <dbReference type="ARBA" id="ARBA00000563"/>
    </source>
</evidence>
<dbReference type="GO" id="GO:0046872">
    <property type="term" value="F:metal ion binding"/>
    <property type="evidence" value="ECO:0007669"/>
    <property type="project" value="UniProtKB-KW"/>
</dbReference>
<evidence type="ECO:0000256" key="9">
    <source>
        <dbReference type="ARBA" id="ARBA00022801"/>
    </source>
</evidence>
<comment type="cofactor">
    <cofactor evidence="2">
        <name>Mn(2+)</name>
        <dbReference type="ChEBI" id="CHEBI:29035"/>
    </cofactor>
</comment>
<comment type="subcellular location">
    <subcellularLocation>
        <location evidence="4">Mitochondrion membrane</location>
    </subcellularLocation>
</comment>
<evidence type="ECO:0000313" key="21">
    <source>
        <dbReference type="Ensembl" id="ENSTNIP00000005616.1"/>
    </source>
</evidence>
<feature type="region of interest" description="Disordered" evidence="19">
    <location>
        <begin position="215"/>
        <end position="263"/>
    </location>
</feature>
<reference evidence="22" key="1">
    <citation type="journal article" date="2004" name="Nature">
        <title>Genome duplication in the teleost fish Tetraodon nigroviridis reveals the early vertebrate proto-karyotype.</title>
        <authorList>
            <person name="Jaillon O."/>
            <person name="Aury J.-M."/>
            <person name="Brunet F."/>
            <person name="Petit J.-L."/>
            <person name="Stange-Thomann N."/>
            <person name="Mauceli E."/>
            <person name="Bouneau L."/>
            <person name="Fischer C."/>
            <person name="Ozouf-Costaz C."/>
            <person name="Bernot A."/>
            <person name="Nicaud S."/>
            <person name="Jaffe D."/>
            <person name="Fisher S."/>
            <person name="Lutfalla G."/>
            <person name="Dossat C."/>
            <person name="Segurens B."/>
            <person name="Dasilva C."/>
            <person name="Salanoubat M."/>
            <person name="Levy M."/>
            <person name="Boudet N."/>
            <person name="Castellano S."/>
            <person name="Anthouard V."/>
            <person name="Jubin C."/>
            <person name="Castelli V."/>
            <person name="Katinka M."/>
            <person name="Vacherie B."/>
            <person name="Biemont C."/>
            <person name="Skalli Z."/>
            <person name="Cattolico L."/>
            <person name="Poulain J."/>
            <person name="De Berardinis V."/>
            <person name="Cruaud C."/>
            <person name="Duprat S."/>
            <person name="Brottier P."/>
            <person name="Coutanceau J.-P."/>
            <person name="Gouzy J."/>
            <person name="Parra G."/>
            <person name="Lardier G."/>
            <person name="Chapple C."/>
            <person name="McKernan K.J."/>
            <person name="McEwan P."/>
            <person name="Bosak S."/>
            <person name="Kellis M."/>
            <person name="Volff J.-N."/>
            <person name="Guigo R."/>
            <person name="Zody M.C."/>
            <person name="Mesirov J."/>
            <person name="Lindblad-Toh K."/>
            <person name="Birren B."/>
            <person name="Nusbaum C."/>
            <person name="Kahn D."/>
            <person name="Robinson-Rechavi M."/>
            <person name="Laudet V."/>
            <person name="Schachter V."/>
            <person name="Quetier F."/>
            <person name="Saurin W."/>
            <person name="Scarpelli C."/>
            <person name="Wincker P."/>
            <person name="Lander E.S."/>
            <person name="Weissenbach J."/>
            <person name="Roest Crollius H."/>
        </authorList>
    </citation>
    <scope>NUCLEOTIDE SEQUENCE [LARGE SCALE GENOMIC DNA]</scope>
</reference>
<comment type="subunit">
    <text evidence="15">Homodimer. Interacts with RBBP8, MRE11 and BRCA1.</text>
</comment>
<dbReference type="Ensembl" id="ENSTNIT00000005764.1">
    <property type="protein sequence ID" value="ENSTNIP00000005616.1"/>
    <property type="gene ID" value="ENSTNIG00000003046.1"/>
</dbReference>
<dbReference type="PANTHER" id="PTHR13620">
    <property type="entry name" value="3-5 EXONUCLEASE"/>
    <property type="match status" value="1"/>
</dbReference>
<dbReference type="GO" id="GO:0005634">
    <property type="term" value="C:nucleus"/>
    <property type="evidence" value="ECO:0007669"/>
    <property type="project" value="TreeGrafter"/>
</dbReference>
<evidence type="ECO:0000256" key="15">
    <source>
        <dbReference type="ARBA" id="ARBA00064376"/>
    </source>
</evidence>
<evidence type="ECO:0000256" key="14">
    <source>
        <dbReference type="ARBA" id="ARBA00061005"/>
    </source>
</evidence>
<evidence type="ECO:0000256" key="8">
    <source>
        <dbReference type="ARBA" id="ARBA00022723"/>
    </source>
</evidence>
<evidence type="ECO:0000256" key="18">
    <source>
        <dbReference type="ARBA" id="ARBA00082634"/>
    </source>
</evidence>
<evidence type="ECO:0000313" key="22">
    <source>
        <dbReference type="Proteomes" id="UP000007303"/>
    </source>
</evidence>
<dbReference type="GO" id="GO:0006310">
    <property type="term" value="P:DNA recombination"/>
    <property type="evidence" value="ECO:0007669"/>
    <property type="project" value="UniProtKB-ARBA"/>
</dbReference>
<accession>H3CBJ4</accession>
<feature type="domain" description="3'-5' exonuclease" evidence="20">
    <location>
        <begin position="24"/>
        <end position="187"/>
    </location>
</feature>
<protein>
    <recommendedName>
        <fullName evidence="16">Exonuclease 3'-5' domain-containing protein 2</fullName>
        <ecNumber evidence="5">3.1.11.1</ecNumber>
    </recommendedName>
    <alternativeName>
        <fullName evidence="18">3'-5' exoribonuclease EXD2</fullName>
    </alternativeName>
    <alternativeName>
        <fullName evidence="17">Exonuclease 3'-5' domain-like-containing protein 2</fullName>
    </alternativeName>
</protein>
<evidence type="ECO:0000256" key="5">
    <source>
        <dbReference type="ARBA" id="ARBA00012108"/>
    </source>
</evidence>
<keyword evidence="12" id="KW-0496">Mitochondrion</keyword>
<dbReference type="SUPFAM" id="SSF53098">
    <property type="entry name" value="Ribonuclease H-like"/>
    <property type="match status" value="1"/>
</dbReference>
<dbReference type="InterPro" id="IPR051132">
    <property type="entry name" value="3-5_Exonuclease_domain"/>
</dbReference>
<dbReference type="GO" id="GO:0031966">
    <property type="term" value="C:mitochondrial membrane"/>
    <property type="evidence" value="ECO:0007669"/>
    <property type="project" value="UniProtKB-SubCell"/>
</dbReference>
<keyword evidence="9" id="KW-0378">Hydrolase</keyword>
<evidence type="ECO:0000256" key="17">
    <source>
        <dbReference type="ARBA" id="ARBA00075515"/>
    </source>
</evidence>
<evidence type="ECO:0000259" key="20">
    <source>
        <dbReference type="Pfam" id="PF01612"/>
    </source>
</evidence>
<dbReference type="InterPro" id="IPR002562">
    <property type="entry name" value="3'-5'_exonuclease_dom"/>
</dbReference>
<dbReference type="OMA" id="RYYQTPK"/>
<keyword evidence="8" id="KW-0479">Metal-binding</keyword>
<dbReference type="STRING" id="99883.ENSTNIP00000005616"/>
<dbReference type="Gene3D" id="3.30.420.10">
    <property type="entry name" value="Ribonuclease H-like superfamily/Ribonuclease H"/>
    <property type="match status" value="1"/>
</dbReference>
<evidence type="ECO:0000256" key="7">
    <source>
        <dbReference type="ARBA" id="ARBA00022722"/>
    </source>
</evidence>
<dbReference type="GO" id="GO:0000175">
    <property type="term" value="F:3'-5'-RNA exonuclease activity"/>
    <property type="evidence" value="ECO:0007669"/>
    <property type="project" value="UniProtKB-ARBA"/>
</dbReference>
<keyword evidence="22" id="KW-1185">Reference proteome</keyword>
<dbReference type="CDD" id="cd06141">
    <property type="entry name" value="WRN_exo"/>
    <property type="match status" value="1"/>
</dbReference>
<dbReference type="InParanoid" id="H3CBJ4"/>
<reference evidence="21" key="3">
    <citation type="submission" date="2025-09" db="UniProtKB">
        <authorList>
            <consortium name="Ensembl"/>
        </authorList>
    </citation>
    <scope>IDENTIFICATION</scope>
</reference>
<evidence type="ECO:0000256" key="2">
    <source>
        <dbReference type="ARBA" id="ARBA00001936"/>
    </source>
</evidence>
<evidence type="ECO:0000256" key="10">
    <source>
        <dbReference type="ARBA" id="ARBA00022839"/>
    </source>
</evidence>
<keyword evidence="6" id="KW-0812">Transmembrane</keyword>
<organism evidence="21 22">
    <name type="scientific">Tetraodon nigroviridis</name>
    <name type="common">Spotted green pufferfish</name>
    <name type="synonym">Chelonodon nigroviridis</name>
    <dbReference type="NCBI Taxonomy" id="99883"/>
    <lineage>
        <taxon>Eukaryota</taxon>
        <taxon>Metazoa</taxon>
        <taxon>Chordata</taxon>
        <taxon>Craniata</taxon>
        <taxon>Vertebrata</taxon>
        <taxon>Euteleostomi</taxon>
        <taxon>Actinopterygii</taxon>
        <taxon>Neopterygii</taxon>
        <taxon>Teleostei</taxon>
        <taxon>Neoteleostei</taxon>
        <taxon>Acanthomorphata</taxon>
        <taxon>Eupercaria</taxon>
        <taxon>Tetraodontiformes</taxon>
        <taxon>Tetradontoidea</taxon>
        <taxon>Tetraodontidae</taxon>
        <taxon>Tetraodon</taxon>
    </lineage>
</organism>
<evidence type="ECO:0000256" key="3">
    <source>
        <dbReference type="ARBA" id="ARBA00001946"/>
    </source>
</evidence>
<evidence type="ECO:0000256" key="12">
    <source>
        <dbReference type="ARBA" id="ARBA00023128"/>
    </source>
</evidence>
<dbReference type="Pfam" id="PF01612">
    <property type="entry name" value="DNA_pol_A_exo1"/>
    <property type="match status" value="1"/>
</dbReference>
<dbReference type="GO" id="GO:0008310">
    <property type="term" value="F:single-stranded DNA 3'-5' DNA exonuclease activity"/>
    <property type="evidence" value="ECO:0007669"/>
    <property type="project" value="UniProtKB-EC"/>
</dbReference>
<dbReference type="PANTHER" id="PTHR13620:SF104">
    <property type="entry name" value="EXONUCLEASE 3'-5' DOMAIN-CONTAINING PROTEIN 2"/>
    <property type="match status" value="1"/>
</dbReference>
<comment type="catalytic activity">
    <reaction evidence="1">
        <text>Exonucleolytic cleavage in the 3'- to 5'-direction to yield nucleoside 5'-phosphates.</text>
        <dbReference type="EC" id="3.1.11.1"/>
    </reaction>
</comment>
<dbReference type="GO" id="GO:0003676">
    <property type="term" value="F:nucleic acid binding"/>
    <property type="evidence" value="ECO:0007669"/>
    <property type="project" value="InterPro"/>
</dbReference>
<dbReference type="Proteomes" id="UP000007303">
    <property type="component" value="Unassembled WGS sequence"/>
</dbReference>
<feature type="compositionally biased region" description="Polar residues" evidence="19">
    <location>
        <begin position="243"/>
        <end position="254"/>
    </location>
</feature>
<dbReference type="FunFam" id="3.30.420.10:FF:000041">
    <property type="entry name" value="Exonuclease 3'-5' domain containing 2"/>
    <property type="match status" value="1"/>
</dbReference>
<sequence>ERLLAVRPLTVSSQDQWQQLWPRMQEELRLLPVLGLDCEWVSAKGKASSVSLLQMATYSGLCVLVRLQAFRSCQQPFPLSLAEVLRDPRVFKVGVGCYEDGRRLTRDYGLSLSCTVDLRYLALRQRDTKVNNGLSLKSLAADLLNVCLDKSLDVRCSDWEADQLSPEQVTYAARDAQVSVALFLSLLGILSEAGPASSSGSSYRELAARCQGLVDVPRGRGEGDGDGDGGVAEGERKRRTRRTPASESPESGDQQVPDPRRNARRKALGVGYSARKSPLYDNCFLHAPDGQPLCTCDKKKAKWYLDKGIGVLQSEDPFVVRLLFEPSGRPDSQQDYYLTAKENLCVVCGKADSYIRKNIVPHEYRRHFPIEMKDHNSHDILLLCTSCHATSNVYDGVKQQLAEEFAAPQGCEEGVRLMENPERRRVRSAARALLTAGDGLPGQRREELQLLIRNFLNLEEQQERTCFDSCFLLRRIFNEAYVPHGLKVVRAHAEQGLPGLMGLERRWREHFLVTMRPHHLPPFWAVDHNHSKFLRKYGADLPIKLN</sequence>
<evidence type="ECO:0000256" key="16">
    <source>
        <dbReference type="ARBA" id="ARBA00069878"/>
    </source>
</evidence>
<keyword evidence="11" id="KW-1133">Transmembrane helix</keyword>
<evidence type="ECO:0000256" key="6">
    <source>
        <dbReference type="ARBA" id="ARBA00022692"/>
    </source>
</evidence>
<name>H3CBJ4_TETNG</name>
<evidence type="ECO:0000256" key="19">
    <source>
        <dbReference type="SAM" id="MobiDB-lite"/>
    </source>
</evidence>
<comment type="similarity">
    <text evidence="14">Belongs to the EXD2 family.</text>
</comment>